<reference evidence="2 3" key="1">
    <citation type="submission" date="2016-07" db="EMBL/GenBank/DDBJ databases">
        <title>Pervasive Adenine N6-methylation of Active Genes in Fungi.</title>
        <authorList>
            <consortium name="DOE Joint Genome Institute"/>
            <person name="Mondo S.J."/>
            <person name="Dannebaum R.O."/>
            <person name="Kuo R.C."/>
            <person name="Labutti K."/>
            <person name="Haridas S."/>
            <person name="Kuo A."/>
            <person name="Salamov A."/>
            <person name="Ahrendt S.R."/>
            <person name="Lipzen A."/>
            <person name="Sullivan W."/>
            <person name="Andreopoulos W.B."/>
            <person name="Clum A."/>
            <person name="Lindquist E."/>
            <person name="Daum C."/>
            <person name="Ramamoorthy G.K."/>
            <person name="Gryganskyi A."/>
            <person name="Culley D."/>
            <person name="Magnuson J.K."/>
            <person name="James T.Y."/>
            <person name="O'Malley M.A."/>
            <person name="Stajich J.E."/>
            <person name="Spatafora J.W."/>
            <person name="Visel A."/>
            <person name="Grigoriev I.V."/>
        </authorList>
    </citation>
    <scope>NUCLEOTIDE SEQUENCE [LARGE SCALE GENOMIC DNA]</scope>
    <source>
        <strain evidence="2 3">CBS 129021</strain>
    </source>
</reference>
<proteinExistence type="predicted"/>
<evidence type="ECO:0000256" key="1">
    <source>
        <dbReference type="SAM" id="MobiDB-lite"/>
    </source>
</evidence>
<dbReference type="PANTHER" id="PTHR34365:SF7">
    <property type="entry name" value="GLYCINE-RICH DOMAIN-CONTAINING PROTEIN 1"/>
    <property type="match status" value="1"/>
</dbReference>
<organism evidence="2 3">
    <name type="scientific">Pseudomassariella vexata</name>
    <dbReference type="NCBI Taxonomy" id="1141098"/>
    <lineage>
        <taxon>Eukaryota</taxon>
        <taxon>Fungi</taxon>
        <taxon>Dikarya</taxon>
        <taxon>Ascomycota</taxon>
        <taxon>Pezizomycotina</taxon>
        <taxon>Sordariomycetes</taxon>
        <taxon>Xylariomycetidae</taxon>
        <taxon>Amphisphaeriales</taxon>
        <taxon>Pseudomassariaceae</taxon>
        <taxon>Pseudomassariella</taxon>
    </lineage>
</organism>
<keyword evidence="3" id="KW-1185">Reference proteome</keyword>
<dbReference type="OrthoDB" id="2684236at2759"/>
<dbReference type="PANTHER" id="PTHR34365">
    <property type="entry name" value="ENOLASE (DUF1399)"/>
    <property type="match status" value="1"/>
</dbReference>
<evidence type="ECO:0000313" key="3">
    <source>
        <dbReference type="Proteomes" id="UP000193689"/>
    </source>
</evidence>
<evidence type="ECO:0008006" key="4">
    <source>
        <dbReference type="Google" id="ProtNLM"/>
    </source>
</evidence>
<feature type="region of interest" description="Disordered" evidence="1">
    <location>
        <begin position="1"/>
        <end position="43"/>
    </location>
</feature>
<dbReference type="InterPro" id="IPR009836">
    <property type="entry name" value="GRDP-like"/>
</dbReference>
<dbReference type="GeneID" id="63773056"/>
<accession>A0A1Y2DFD7</accession>
<evidence type="ECO:0000313" key="2">
    <source>
        <dbReference type="EMBL" id="ORY57814.1"/>
    </source>
</evidence>
<dbReference type="Proteomes" id="UP000193689">
    <property type="component" value="Unassembled WGS sequence"/>
</dbReference>
<sequence>MDVKDGYAKTGPPVEHAHNGADPPAYTPVAGGAPPNSGLPKKLAPELSPEALAELNSAFASLSVPTLATKPTADTCLAHLKLLSAFQSLKEDVGYTDGLWDIYDSHSVTENRDSVEPGVDLAAILAKLREKRWAVYIARAVDRYEAWWNSFVADPLIASDMEGDSPKYLGFPDINAATNWTALMLPPLDVLMVWHAHMLNPRVYLEDCMRYGLKGLWNGGMPWKMVNEAIDTSFNYTASEECIKAWNKTTGREWDNTADSITKSLRCPACAEPHQVPWTTCRGPGLVGDGYGDGEFSYTCFRCATVINGELLEVAKFVKDVKDLLAKDCPMPGTILDFKTGKPEQLTARDSQVFPQERLFPNRLLQRYLRSAILELVDPGRESPASMEDVRVLIEDAIKDQAVLKKVEGIEGLKFRGYYRLTTEGRISIRKMMSRYWGNFSPFSLELGGAVLRQGIFAEKMHKIDWLHSPTAKDTMDRLIIKYQRFFQMMGANRDHILVPTLDVDLAWHTHQLSPAVYYQYTVAKTQVFTDHDDKISEDKLSAAFEWTSRTYQADFGEVYSECTCWYCESIRSSHISSMGKLLGVSKNEKIAENFYTSGQANMCPPDKSAHISAHNAVKMDTDVSRDSIQAATYRSVHLAQVARIDENYKKAKRRAAKKGRTIPPRDEYYYYWGYPYMVYGPWMYPVTPGFYYADPCTAAIGSGGTGACAGGTCGSGGAAGACAGAAAGGCGGPGGCGAGGCGASGGSSGGGCGGGA</sequence>
<comment type="caution">
    <text evidence="2">The sequence shown here is derived from an EMBL/GenBank/DDBJ whole genome shotgun (WGS) entry which is preliminary data.</text>
</comment>
<gene>
    <name evidence="2" type="ORF">BCR38DRAFT_354067</name>
</gene>
<dbReference type="EMBL" id="MCFJ01000018">
    <property type="protein sequence ID" value="ORY57814.1"/>
    <property type="molecule type" value="Genomic_DNA"/>
</dbReference>
<dbReference type="AlphaFoldDB" id="A0A1Y2DFD7"/>
<protein>
    <recommendedName>
        <fullName evidence="4">Alpha-ketoglutarate-dependent sulfonate dioxygenase</fullName>
    </recommendedName>
</protein>
<dbReference type="STRING" id="1141098.A0A1Y2DFD7"/>
<dbReference type="RefSeq" id="XP_040710943.1">
    <property type="nucleotide sequence ID" value="XM_040856844.1"/>
</dbReference>
<dbReference type="Pfam" id="PF07173">
    <property type="entry name" value="GRDP-like"/>
    <property type="match status" value="2"/>
</dbReference>
<dbReference type="InParanoid" id="A0A1Y2DFD7"/>
<name>A0A1Y2DFD7_9PEZI</name>